<sequence length="65" mass="7167">MGRVLGSSKKGNGPSRRKNFPIEETTCQERSAAVEFPSRETWLPEMELAFPLYGANLAAIGSRLI</sequence>
<organism evidence="2 3">
    <name type="scientific">Cupriavidus taiwanensis</name>
    <dbReference type="NCBI Taxonomy" id="164546"/>
    <lineage>
        <taxon>Bacteria</taxon>
        <taxon>Pseudomonadati</taxon>
        <taxon>Pseudomonadota</taxon>
        <taxon>Betaproteobacteria</taxon>
        <taxon>Burkholderiales</taxon>
        <taxon>Burkholderiaceae</taxon>
        <taxon>Cupriavidus</taxon>
    </lineage>
</organism>
<name>A0A375JEX7_9BURK</name>
<evidence type="ECO:0000313" key="2">
    <source>
        <dbReference type="EMBL" id="SPS02553.1"/>
    </source>
</evidence>
<dbReference type="Proteomes" id="UP000256805">
    <property type="component" value="Unassembled WGS sequence"/>
</dbReference>
<protein>
    <submittedName>
        <fullName evidence="2">Uncharacterized protein</fullName>
    </submittedName>
</protein>
<gene>
    <name evidence="2" type="ORF">CBM2634_U160001</name>
</gene>
<accession>A0A375JEX7</accession>
<proteinExistence type="predicted"/>
<feature type="region of interest" description="Disordered" evidence="1">
    <location>
        <begin position="1"/>
        <end position="33"/>
    </location>
</feature>
<dbReference type="AlphaFoldDB" id="A0A375JEX7"/>
<reference evidence="2 3" key="1">
    <citation type="submission" date="2018-01" db="EMBL/GenBank/DDBJ databases">
        <authorList>
            <person name="Gaut B.S."/>
            <person name="Morton B.R."/>
            <person name="Clegg M.T."/>
            <person name="Duvall M.R."/>
        </authorList>
    </citation>
    <scope>NUCLEOTIDE SEQUENCE [LARGE SCALE GENOMIC DNA]</scope>
    <source>
        <strain evidence="2">Cupriavidus taiwanensis cmp 52</strain>
    </source>
</reference>
<evidence type="ECO:0000256" key="1">
    <source>
        <dbReference type="SAM" id="MobiDB-lite"/>
    </source>
</evidence>
<evidence type="ECO:0000313" key="3">
    <source>
        <dbReference type="Proteomes" id="UP000256805"/>
    </source>
</evidence>
<dbReference type="EMBL" id="OVTA01000079">
    <property type="protein sequence ID" value="SPS02553.1"/>
    <property type="molecule type" value="Genomic_DNA"/>
</dbReference>